<keyword evidence="2" id="KW-1185">Reference proteome</keyword>
<dbReference type="Proteomes" id="UP001378592">
    <property type="component" value="Unassembled WGS sequence"/>
</dbReference>
<organism evidence="1 2">
    <name type="scientific">Gryllus longicercus</name>
    <dbReference type="NCBI Taxonomy" id="2509291"/>
    <lineage>
        <taxon>Eukaryota</taxon>
        <taxon>Metazoa</taxon>
        <taxon>Ecdysozoa</taxon>
        <taxon>Arthropoda</taxon>
        <taxon>Hexapoda</taxon>
        <taxon>Insecta</taxon>
        <taxon>Pterygota</taxon>
        <taxon>Neoptera</taxon>
        <taxon>Polyneoptera</taxon>
        <taxon>Orthoptera</taxon>
        <taxon>Ensifera</taxon>
        <taxon>Gryllidea</taxon>
        <taxon>Grylloidea</taxon>
        <taxon>Gryllidae</taxon>
        <taxon>Gryllinae</taxon>
        <taxon>Gryllus</taxon>
    </lineage>
</organism>
<accession>A0AAN9VJ66</accession>
<protein>
    <submittedName>
        <fullName evidence="1">Uncharacterized protein</fullName>
    </submittedName>
</protein>
<evidence type="ECO:0000313" key="1">
    <source>
        <dbReference type="EMBL" id="KAK7864818.1"/>
    </source>
</evidence>
<sequence>MLWTGEVSIYLNGSLEMQLDSTAAGPIQKLVLPPEDYCVDRTTLAGKLYLAFLACPCKHVVCVRECCDNKRMLTVSEALTMEQEVHCAARLPQSVTWHAPFTALTARSERRHENVTYARLRGPFSKNCPSGRMHVIIEMSKYNSTLCRNGTLTAGITGVLHFLHTNSVWITARTI</sequence>
<gene>
    <name evidence="1" type="ORF">R5R35_012477</name>
</gene>
<evidence type="ECO:0000313" key="2">
    <source>
        <dbReference type="Proteomes" id="UP001378592"/>
    </source>
</evidence>
<proteinExistence type="predicted"/>
<dbReference type="EMBL" id="JAZDUA010000193">
    <property type="protein sequence ID" value="KAK7864818.1"/>
    <property type="molecule type" value="Genomic_DNA"/>
</dbReference>
<name>A0AAN9VJ66_9ORTH</name>
<reference evidence="1 2" key="1">
    <citation type="submission" date="2024-03" db="EMBL/GenBank/DDBJ databases">
        <title>The genome assembly and annotation of the cricket Gryllus longicercus Weissman &amp; Gray.</title>
        <authorList>
            <person name="Szrajer S."/>
            <person name="Gray D."/>
            <person name="Ylla G."/>
        </authorList>
    </citation>
    <scope>NUCLEOTIDE SEQUENCE [LARGE SCALE GENOMIC DNA]</scope>
    <source>
        <strain evidence="1">DAG 2021-001</strain>
        <tissue evidence="1">Whole body minus gut</tissue>
    </source>
</reference>
<dbReference type="AlphaFoldDB" id="A0AAN9VJ66"/>
<comment type="caution">
    <text evidence="1">The sequence shown here is derived from an EMBL/GenBank/DDBJ whole genome shotgun (WGS) entry which is preliminary data.</text>
</comment>